<comment type="caution">
    <text evidence="1">The sequence shown here is derived from an EMBL/GenBank/DDBJ whole genome shotgun (WGS) entry which is preliminary data.</text>
</comment>
<evidence type="ECO:0000313" key="2">
    <source>
        <dbReference type="Proteomes" id="UP001631969"/>
    </source>
</evidence>
<protein>
    <submittedName>
        <fullName evidence="1">Uncharacterized protein</fullName>
    </submittedName>
</protein>
<sequence length="74" mass="8369">MKVVIMEKTEAGELVALDARDWNDQMIALMNHANYLLINGKEYEMVEGRLNINEPYMEVLVLAVKQEAAETAEG</sequence>
<dbReference type="Proteomes" id="UP001631969">
    <property type="component" value="Unassembled WGS sequence"/>
</dbReference>
<evidence type="ECO:0000313" key="1">
    <source>
        <dbReference type="EMBL" id="MFM9328818.1"/>
    </source>
</evidence>
<name>A0ACC7NVR7_9BACL</name>
<organism evidence="1 2">
    <name type="scientific">Paenibacillus mesotrionivorans</name>
    <dbReference type="NCBI Taxonomy" id="3160968"/>
    <lineage>
        <taxon>Bacteria</taxon>
        <taxon>Bacillati</taxon>
        <taxon>Bacillota</taxon>
        <taxon>Bacilli</taxon>
        <taxon>Bacillales</taxon>
        <taxon>Paenibacillaceae</taxon>
        <taxon>Paenibacillus</taxon>
    </lineage>
</organism>
<accession>A0ACC7NVR7</accession>
<keyword evidence="2" id="KW-1185">Reference proteome</keyword>
<proteinExistence type="predicted"/>
<gene>
    <name evidence="1" type="ORF">ACI1P1_11000</name>
</gene>
<dbReference type="EMBL" id="JBJURJ010000006">
    <property type="protein sequence ID" value="MFM9328818.1"/>
    <property type="molecule type" value="Genomic_DNA"/>
</dbReference>
<reference evidence="1" key="1">
    <citation type="submission" date="2024-12" db="EMBL/GenBank/DDBJ databases">
        <authorList>
            <person name="Wu N."/>
        </authorList>
    </citation>
    <scope>NUCLEOTIDE SEQUENCE</scope>
    <source>
        <strain evidence="1">P15</strain>
    </source>
</reference>